<dbReference type="GO" id="GO:0008703">
    <property type="term" value="F:5-amino-6-(5-phosphoribosylamino)uracil reductase activity"/>
    <property type="evidence" value="ECO:0007669"/>
    <property type="project" value="InterPro"/>
</dbReference>
<dbReference type="InterPro" id="IPR050765">
    <property type="entry name" value="Riboflavin_Biosynth_HTPR"/>
</dbReference>
<dbReference type="AlphaFoldDB" id="A0A0M8MIW0"/>
<keyword evidence="3" id="KW-1185">Reference proteome</keyword>
<evidence type="ECO:0000313" key="3">
    <source>
        <dbReference type="Proteomes" id="UP000037755"/>
    </source>
</evidence>
<proteinExistence type="predicted"/>
<name>A0A0M8MIW0_9FLAO</name>
<dbReference type="STRING" id="1202724.AM493_10915"/>
<reference evidence="2 3" key="1">
    <citation type="submission" date="2015-08" db="EMBL/GenBank/DDBJ databases">
        <title>Whole genome sequence of Flavobacterium akiainvivens IK-1T, from decaying Wikstroemia oahuensis, an endemic Hawaiian shrub.</title>
        <authorList>
            <person name="Wan X."/>
            <person name="Hou S."/>
            <person name="Saito J."/>
            <person name="Donachie S."/>
        </authorList>
    </citation>
    <scope>NUCLEOTIDE SEQUENCE [LARGE SCALE GENOMIC DNA]</scope>
    <source>
        <strain evidence="2 3">IK-1</strain>
    </source>
</reference>
<dbReference type="RefSeq" id="WP_054408047.1">
    <property type="nucleotide sequence ID" value="NZ_FOYA01000001.1"/>
</dbReference>
<dbReference type="OrthoDB" id="195113at2"/>
<dbReference type="Pfam" id="PF01872">
    <property type="entry name" value="RibD_C"/>
    <property type="match status" value="1"/>
</dbReference>
<evidence type="ECO:0000313" key="2">
    <source>
        <dbReference type="EMBL" id="KOS06488.1"/>
    </source>
</evidence>
<protein>
    <recommendedName>
        <fullName evidence="1">Bacterial bifunctional deaminase-reductase C-terminal domain-containing protein</fullName>
    </recommendedName>
</protein>
<sequence length="191" mass="21405">MRKLIVQQWISADGFASDRNGTTAFFEDEKYNEGWTENELQLLENIDTILLGANTYKMFINYWPDVDPAKEPVGPALNTIPKIVFSNTLESAPWGNWEPATVVSENAVEYVQNLKQQPGKDLILWGSLSLCSTLAEAGLPDEYHLTVAPAFVGTGKHFLPEGMELLDMELFGYETFPTGVVSLKYRPRNAK</sequence>
<accession>A0A0M8MIW0</accession>
<gene>
    <name evidence="2" type="ORF">AM493_10915</name>
</gene>
<organism evidence="2 3">
    <name type="scientific">Flavobacterium akiainvivens</name>
    <dbReference type="NCBI Taxonomy" id="1202724"/>
    <lineage>
        <taxon>Bacteria</taxon>
        <taxon>Pseudomonadati</taxon>
        <taxon>Bacteroidota</taxon>
        <taxon>Flavobacteriia</taxon>
        <taxon>Flavobacteriales</taxon>
        <taxon>Flavobacteriaceae</taxon>
        <taxon>Flavobacterium</taxon>
    </lineage>
</organism>
<dbReference type="PANTHER" id="PTHR38011">
    <property type="entry name" value="DIHYDROFOLATE REDUCTASE FAMILY PROTEIN (AFU_ORTHOLOGUE AFUA_8G06820)"/>
    <property type="match status" value="1"/>
</dbReference>
<dbReference type="GO" id="GO:0009231">
    <property type="term" value="P:riboflavin biosynthetic process"/>
    <property type="evidence" value="ECO:0007669"/>
    <property type="project" value="InterPro"/>
</dbReference>
<dbReference type="Gene3D" id="3.40.430.10">
    <property type="entry name" value="Dihydrofolate Reductase, subunit A"/>
    <property type="match status" value="1"/>
</dbReference>
<dbReference type="InterPro" id="IPR024072">
    <property type="entry name" value="DHFR-like_dom_sf"/>
</dbReference>
<evidence type="ECO:0000259" key="1">
    <source>
        <dbReference type="Pfam" id="PF01872"/>
    </source>
</evidence>
<dbReference type="Proteomes" id="UP000037755">
    <property type="component" value="Unassembled WGS sequence"/>
</dbReference>
<dbReference type="PATRIC" id="fig|1202724.3.peg.2268"/>
<dbReference type="SUPFAM" id="SSF53597">
    <property type="entry name" value="Dihydrofolate reductase-like"/>
    <property type="match status" value="1"/>
</dbReference>
<dbReference type="PANTHER" id="PTHR38011:SF11">
    <property type="entry name" value="2,5-DIAMINO-6-RIBOSYLAMINO-4(3H)-PYRIMIDINONE 5'-PHOSPHATE REDUCTASE"/>
    <property type="match status" value="1"/>
</dbReference>
<comment type="caution">
    <text evidence="2">The sequence shown here is derived from an EMBL/GenBank/DDBJ whole genome shotgun (WGS) entry which is preliminary data.</text>
</comment>
<feature type="domain" description="Bacterial bifunctional deaminase-reductase C-terminal" evidence="1">
    <location>
        <begin position="2"/>
        <end position="181"/>
    </location>
</feature>
<dbReference type="InterPro" id="IPR002734">
    <property type="entry name" value="RibDG_C"/>
</dbReference>
<dbReference type="EMBL" id="LIYD01000005">
    <property type="protein sequence ID" value="KOS06488.1"/>
    <property type="molecule type" value="Genomic_DNA"/>
</dbReference>